<keyword evidence="7" id="KW-1185">Reference proteome</keyword>
<reference evidence="3" key="1">
    <citation type="journal article" date="2023" name="Antimicrob Resist Infect Control">
        <title>Sanitary installations and wastewater plumbing as reservoir for the long-term circulation and transmission of carbapenemase producing Citrobacter freundii clones in a hospital setting.</title>
        <authorList>
            <person name="Hamerlinck H."/>
            <person name="Aerssens A."/>
            <person name="Boelens J."/>
            <person name="Dehaene A."/>
            <person name="McMahon M."/>
            <person name="Messiaen A.S."/>
            <person name="Vandendriessche S."/>
            <person name="Velghe A."/>
            <person name="Leroux-Roels I."/>
            <person name="Verhasselt B."/>
        </authorList>
    </citation>
    <scope>NUCLEOTIDE SEQUENCE</scope>
    <source>
        <strain evidence="3">UZG-GERCF-220920-Env23</strain>
    </source>
</reference>
<dbReference type="RefSeq" id="WP_008785473.1">
    <property type="nucleotide sequence ID" value="NZ_CP012554.1"/>
</dbReference>
<dbReference type="InterPro" id="IPR036937">
    <property type="entry name" value="Adhesion_dom_fimbrial_sf"/>
</dbReference>
<dbReference type="InterPro" id="IPR050263">
    <property type="entry name" value="Bact_Fimbrial_Adh_Pro"/>
</dbReference>
<dbReference type="AlphaFoldDB" id="A0A9P2CXA7"/>
<dbReference type="PANTHER" id="PTHR33420:SF26">
    <property type="entry name" value="FIMBRIAL SUBUNIT"/>
    <property type="match status" value="1"/>
</dbReference>
<evidence type="ECO:0000259" key="2">
    <source>
        <dbReference type="Pfam" id="PF00419"/>
    </source>
</evidence>
<dbReference type="SUPFAM" id="SSF49401">
    <property type="entry name" value="Bacterial adhesins"/>
    <property type="match status" value="1"/>
</dbReference>
<dbReference type="EMBL" id="CP136601">
    <property type="protein sequence ID" value="WOH44757.1"/>
    <property type="molecule type" value="Genomic_DNA"/>
</dbReference>
<proteinExistence type="predicted"/>
<keyword evidence="1" id="KW-0732">Signal</keyword>
<evidence type="ECO:0000256" key="1">
    <source>
        <dbReference type="SAM" id="SignalP"/>
    </source>
</evidence>
<reference evidence="4" key="4">
    <citation type="submission" date="2023-11" db="EMBL/GenBank/DDBJ databases">
        <title>Detection of rare carbapenemases in Enterobacterales - comparison of two colorimetric and two CIM-based carbapenemase assays.</title>
        <authorList>
            <person name="Schaffarczyk L."/>
            <person name="Noster J."/>
            <person name="Stelzer Y."/>
            <person name="Sattler J."/>
            <person name="Gatermann S."/>
            <person name="Hamprecht A."/>
        </authorList>
    </citation>
    <scope>NUCLEOTIDE SEQUENCE</scope>
    <source>
        <strain evidence="4">CIM-Carb-133</strain>
    </source>
</reference>
<dbReference type="EMBL" id="JAXABJ010000001">
    <property type="protein sequence ID" value="MDX7146228.1"/>
    <property type="molecule type" value="Genomic_DNA"/>
</dbReference>
<evidence type="ECO:0000313" key="7">
    <source>
        <dbReference type="Proteomes" id="UP001302613"/>
    </source>
</evidence>
<dbReference type="PANTHER" id="PTHR33420">
    <property type="entry name" value="FIMBRIAL SUBUNIT ELFA-RELATED"/>
    <property type="match status" value="1"/>
</dbReference>
<evidence type="ECO:0000313" key="5">
    <source>
        <dbReference type="EMBL" id="WOH44757.1"/>
    </source>
</evidence>
<feature type="signal peptide" evidence="1">
    <location>
        <begin position="1"/>
        <end position="22"/>
    </location>
</feature>
<dbReference type="GO" id="GO:0009289">
    <property type="term" value="C:pilus"/>
    <property type="evidence" value="ECO:0007669"/>
    <property type="project" value="InterPro"/>
</dbReference>
<name>A0A9P2CXA7_9ENTR</name>
<dbReference type="Proteomes" id="UP001302613">
    <property type="component" value="Chromosome"/>
</dbReference>
<gene>
    <name evidence="3" type="ORF">PEY55_22090</name>
    <name evidence="5" type="ORF">RY846_06190</name>
    <name evidence="4" type="ORF">SJ265_00255</name>
</gene>
<protein>
    <submittedName>
        <fullName evidence="3">Fimbrial protein</fullName>
    </submittedName>
</protein>
<feature type="domain" description="Fimbrial-type adhesion" evidence="2">
    <location>
        <begin position="27"/>
        <end position="191"/>
    </location>
</feature>
<dbReference type="InterPro" id="IPR008966">
    <property type="entry name" value="Adhesion_dom_sf"/>
</dbReference>
<sequence length="192" mass="20047">MNKIAKSIAVSLLALSAGSAWATDGKIEFTGEILTSTCEFADGDVINVELGHYAAAQFKTVGDTSPAIPVNIPLENCPASPWEHVDGTTDNSFQLWLETRAGGTVADHDDLVAVSSMDTAATGVGIRIARASDNATMVLNKLPAADSKISFAPEADGTTIVGLQAYYVSTVDPKEISPGEANASVDVTIDYR</sequence>
<reference evidence="5 7" key="3">
    <citation type="submission" date="2023-10" db="EMBL/GenBank/DDBJ databases">
        <title>SFO-1, KPC-2, NDM-1 were first reported in Portuguese citrobacter collected clinically.</title>
        <authorList>
            <person name="Guo K."/>
        </authorList>
    </citation>
    <scope>NUCLEOTIDE SEQUENCE [LARGE SCALE GENOMIC DNA]</scope>
    <source>
        <strain evidence="5 7">L2724hy</strain>
    </source>
</reference>
<feature type="chain" id="PRO_5044699618" evidence="1">
    <location>
        <begin position="23"/>
        <end position="192"/>
    </location>
</feature>
<evidence type="ECO:0000313" key="6">
    <source>
        <dbReference type="Proteomes" id="UP001169985"/>
    </source>
</evidence>
<dbReference type="Proteomes" id="UP001271725">
    <property type="component" value="Unassembled WGS sequence"/>
</dbReference>
<dbReference type="Proteomes" id="UP001169985">
    <property type="component" value="Unassembled WGS sequence"/>
</dbReference>
<dbReference type="GO" id="GO:0043709">
    <property type="term" value="P:cell adhesion involved in single-species biofilm formation"/>
    <property type="evidence" value="ECO:0007669"/>
    <property type="project" value="TreeGrafter"/>
</dbReference>
<dbReference type="EMBL" id="JAQIHS010000034">
    <property type="protein sequence ID" value="MDN4370948.1"/>
    <property type="molecule type" value="Genomic_DNA"/>
</dbReference>
<reference evidence="3" key="2">
    <citation type="submission" date="2023-01" db="EMBL/GenBank/DDBJ databases">
        <authorList>
            <person name="Hamerlinck H."/>
            <person name="Aerssens A."/>
            <person name="Boelens J."/>
            <person name="Messiaen A.-S."/>
            <person name="Vandendriessche S."/>
            <person name="Velghe A."/>
            <person name="Verhasselt B."/>
            <person name="Leroux-Roels I."/>
        </authorList>
    </citation>
    <scope>NUCLEOTIDE SEQUENCE</scope>
    <source>
        <strain evidence="3">UZG-GERCF-220920-Env23</strain>
    </source>
</reference>
<evidence type="ECO:0000313" key="4">
    <source>
        <dbReference type="EMBL" id="MDX7146228.1"/>
    </source>
</evidence>
<organism evidence="3 6">
    <name type="scientific">Citrobacter portucalensis</name>
    <dbReference type="NCBI Taxonomy" id="1639133"/>
    <lineage>
        <taxon>Bacteria</taxon>
        <taxon>Pseudomonadati</taxon>
        <taxon>Pseudomonadota</taxon>
        <taxon>Gammaproteobacteria</taxon>
        <taxon>Enterobacterales</taxon>
        <taxon>Enterobacteriaceae</taxon>
        <taxon>Citrobacter</taxon>
        <taxon>Citrobacter freundii complex</taxon>
    </lineage>
</organism>
<evidence type="ECO:0000313" key="3">
    <source>
        <dbReference type="EMBL" id="MDN4370948.1"/>
    </source>
</evidence>
<dbReference type="Pfam" id="PF00419">
    <property type="entry name" value="Fimbrial"/>
    <property type="match status" value="1"/>
</dbReference>
<accession>A0A9P2CXA7</accession>
<dbReference type="Gene3D" id="2.60.40.1090">
    <property type="entry name" value="Fimbrial-type adhesion domain"/>
    <property type="match status" value="1"/>
</dbReference>
<dbReference type="InterPro" id="IPR000259">
    <property type="entry name" value="Adhesion_dom_fimbrial"/>
</dbReference>